<dbReference type="Gene3D" id="3.90.550.10">
    <property type="entry name" value="Spore Coat Polysaccharide Biosynthesis Protein SpsA, Chain A"/>
    <property type="match status" value="1"/>
</dbReference>
<dbReference type="Proteomes" id="UP000782117">
    <property type="component" value="Unassembled WGS sequence"/>
</dbReference>
<organism evidence="1 2">
    <name type="scientific">Bacteroides caecicola</name>
    <dbReference type="NCBI Taxonomy" id="1462569"/>
    <lineage>
        <taxon>Bacteria</taxon>
        <taxon>Pseudomonadati</taxon>
        <taxon>Bacteroidota</taxon>
        <taxon>Bacteroidia</taxon>
        <taxon>Bacteroidales</taxon>
        <taxon>Bacteroidaceae</taxon>
        <taxon>Bacteroides</taxon>
    </lineage>
</organism>
<protein>
    <recommendedName>
        <fullName evidence="3">Glycosyltransferase</fullName>
    </recommendedName>
</protein>
<dbReference type="SUPFAM" id="SSF53448">
    <property type="entry name" value="Nucleotide-diphospho-sugar transferases"/>
    <property type="match status" value="1"/>
</dbReference>
<dbReference type="EMBL" id="JACJKJ010000020">
    <property type="protein sequence ID" value="MBM6807283.1"/>
    <property type="molecule type" value="Genomic_DNA"/>
</dbReference>
<proteinExistence type="predicted"/>
<keyword evidence="2" id="KW-1185">Reference proteome</keyword>
<evidence type="ECO:0008006" key="3">
    <source>
        <dbReference type="Google" id="ProtNLM"/>
    </source>
</evidence>
<reference evidence="1 2" key="1">
    <citation type="journal article" date="2021" name="Sci. Rep.">
        <title>The distribution of antibiotic resistance genes in chicken gut microbiota commensals.</title>
        <authorList>
            <person name="Juricova H."/>
            <person name="Matiasovicova J."/>
            <person name="Kubasova T."/>
            <person name="Cejkova D."/>
            <person name="Rychlik I."/>
        </authorList>
    </citation>
    <scope>NUCLEOTIDE SEQUENCE [LARGE SCALE GENOMIC DNA]</scope>
    <source>
        <strain evidence="1 2">An768</strain>
    </source>
</reference>
<sequence length="215" mass="25817">MIEKNKECFSFWVSEPDNGIYDAMNKGTKEAKGEYCQYLNSGDFLIAPNTLEKVFQKPFIADVNYGDVYFFKDNEIIERRTYPDTMTLSFLFRSPWGHQVVFVKTEVAKKYLYRAKYTISADRAFFLELYCNNHSFNHISRPIVYFDSEGIGSIDKTRDERKMQFYNLKREFFSDQVNKDIERLLRIKDEYLFVMRVKPLRLMYLFMKKLQKIKN</sequence>
<name>A0ABS2FB80_9BACE</name>
<evidence type="ECO:0000313" key="2">
    <source>
        <dbReference type="Proteomes" id="UP000782117"/>
    </source>
</evidence>
<dbReference type="InterPro" id="IPR029044">
    <property type="entry name" value="Nucleotide-diphossugar_trans"/>
</dbReference>
<evidence type="ECO:0000313" key="1">
    <source>
        <dbReference type="EMBL" id="MBM6807283.1"/>
    </source>
</evidence>
<accession>A0ABS2FB80</accession>
<gene>
    <name evidence="1" type="ORF">H6A24_12390</name>
</gene>
<comment type="caution">
    <text evidence="1">The sequence shown here is derived from an EMBL/GenBank/DDBJ whole genome shotgun (WGS) entry which is preliminary data.</text>
</comment>